<keyword evidence="6" id="KW-1185">Reference proteome</keyword>
<accession>A0A151K0F3</accession>
<dbReference type="Pfam" id="PF05199">
    <property type="entry name" value="GMC_oxred_C"/>
    <property type="match status" value="1"/>
</dbReference>
<dbReference type="GO" id="GO:0050660">
    <property type="term" value="F:flavin adenine dinucleotide binding"/>
    <property type="evidence" value="ECO:0007669"/>
    <property type="project" value="InterPro"/>
</dbReference>
<sequence length="529" mass="59428">MDIPLIVHMLQLSNDINWKYQTKSSNKYCLGMKGNRCNWPRGKVMGGSSVLNYMIATRGGAEDYDRWAKMGNEGWAYKDVLKYFKKLETIDIPELQSDNIYHGTKGPLHISYPLFRTPLAKAFLDAGKELGYPLLDYNGKNIIGFSYLQTTMVNGTRMSSNRAYLHPARNRRNLHVTRESMVKKVLINRHTNRAIGVEFIKHRQIIRVFASKEIILCAGAIGSPQILMLSGIGPTKHLNELGIDVVRDLPVGENLMDHVAFGGLTWTVDDPVSIRIADIINPTYPYMKDFLMTKSGPITVPGACEALAFIDTKHSTKLDGLPDMELLFIGGGLKGDMILPIVMGLNNAMHQIWNKYITTYGWTILPMLLKPESRGRIRLLANDINVKPEIIPNYFDNPNDVKTMINGIKAAISVGRTKAMKLFGSRLTNDTYPGCENYEYDSYDYWECAMRTVSLTIYHFTGTCKMGPKEDPTAVVDPRLKVIGIQGLRVADGSIMPEIISGHTNIPIFMIAEKLADMVKEDWGYSNES</sequence>
<dbReference type="EMBL" id="KQ981296">
    <property type="protein sequence ID" value="KYN43081.1"/>
    <property type="molecule type" value="Genomic_DNA"/>
</dbReference>
<dbReference type="PANTHER" id="PTHR11552">
    <property type="entry name" value="GLUCOSE-METHANOL-CHOLINE GMC OXIDOREDUCTASE"/>
    <property type="match status" value="1"/>
</dbReference>
<evidence type="ECO:0000313" key="6">
    <source>
        <dbReference type="Proteomes" id="UP000078541"/>
    </source>
</evidence>
<dbReference type="PIRSF" id="PIRSF000137">
    <property type="entry name" value="Alcohol_oxidase"/>
    <property type="match status" value="1"/>
</dbReference>
<dbReference type="SUPFAM" id="SSF54373">
    <property type="entry name" value="FAD-linked reductases, C-terminal domain"/>
    <property type="match status" value="1"/>
</dbReference>
<dbReference type="SUPFAM" id="SSF51905">
    <property type="entry name" value="FAD/NAD(P)-binding domain"/>
    <property type="match status" value="1"/>
</dbReference>
<organism evidence="5 6">
    <name type="scientific">Trachymyrmex septentrionalis</name>
    <dbReference type="NCBI Taxonomy" id="34720"/>
    <lineage>
        <taxon>Eukaryota</taxon>
        <taxon>Metazoa</taxon>
        <taxon>Ecdysozoa</taxon>
        <taxon>Arthropoda</taxon>
        <taxon>Hexapoda</taxon>
        <taxon>Insecta</taxon>
        <taxon>Pterygota</taxon>
        <taxon>Neoptera</taxon>
        <taxon>Endopterygota</taxon>
        <taxon>Hymenoptera</taxon>
        <taxon>Apocrita</taxon>
        <taxon>Aculeata</taxon>
        <taxon>Formicoidea</taxon>
        <taxon>Formicidae</taxon>
        <taxon>Myrmicinae</taxon>
        <taxon>Trachymyrmex</taxon>
    </lineage>
</organism>
<feature type="binding site" evidence="3">
    <location>
        <position position="182"/>
    </location>
    <ligand>
        <name>FAD</name>
        <dbReference type="ChEBI" id="CHEBI:57692"/>
    </ligand>
</feature>
<gene>
    <name evidence="5" type="ORF">ALC56_02456</name>
</gene>
<dbReference type="PANTHER" id="PTHR11552:SF158">
    <property type="entry name" value="GH23626P-RELATED"/>
    <property type="match status" value="1"/>
</dbReference>
<evidence type="ECO:0000313" key="5">
    <source>
        <dbReference type="EMBL" id="KYN43081.1"/>
    </source>
</evidence>
<feature type="binding site" evidence="3">
    <location>
        <position position="493"/>
    </location>
    <ligand>
        <name>FAD</name>
        <dbReference type="ChEBI" id="CHEBI:57692"/>
    </ligand>
</feature>
<dbReference type="InterPro" id="IPR036188">
    <property type="entry name" value="FAD/NAD-bd_sf"/>
</dbReference>
<reference evidence="5 6" key="1">
    <citation type="submission" date="2016-03" db="EMBL/GenBank/DDBJ databases">
        <title>Trachymyrmex septentrionalis WGS genome.</title>
        <authorList>
            <person name="Nygaard S."/>
            <person name="Hu H."/>
            <person name="Boomsma J."/>
            <person name="Zhang G."/>
        </authorList>
    </citation>
    <scope>NUCLEOTIDE SEQUENCE [LARGE SCALE GENOMIC DNA]</scope>
    <source>
        <strain evidence="5">Tsep2-gDNA-1</strain>
        <tissue evidence="5">Whole body</tissue>
    </source>
</reference>
<keyword evidence="3" id="KW-0274">FAD</keyword>
<protein>
    <submittedName>
        <fullName evidence="5">Glucose dehydrogenase [acceptor]</fullName>
    </submittedName>
</protein>
<comment type="cofactor">
    <cofactor evidence="3">
        <name>FAD</name>
        <dbReference type="ChEBI" id="CHEBI:57692"/>
    </cofactor>
</comment>
<dbReference type="GO" id="GO:0016614">
    <property type="term" value="F:oxidoreductase activity, acting on CH-OH group of donors"/>
    <property type="evidence" value="ECO:0007669"/>
    <property type="project" value="InterPro"/>
</dbReference>
<feature type="active site" description="Proton donor" evidence="2">
    <location>
        <position position="459"/>
    </location>
</feature>
<dbReference type="InterPro" id="IPR007867">
    <property type="entry name" value="GMC_OxRtase_C"/>
</dbReference>
<evidence type="ECO:0000259" key="4">
    <source>
        <dbReference type="PROSITE" id="PS00624"/>
    </source>
</evidence>
<comment type="similarity">
    <text evidence="1">Belongs to the GMC oxidoreductase family.</text>
</comment>
<name>A0A151K0F3_9HYME</name>
<keyword evidence="3" id="KW-0285">Flavoprotein</keyword>
<feature type="domain" description="Glucose-methanol-choline oxidoreductase N-terminal" evidence="4">
    <location>
        <begin position="219"/>
        <end position="233"/>
    </location>
</feature>
<dbReference type="STRING" id="34720.A0A151K0F3"/>
<feature type="active site" description="Proton acceptor" evidence="2">
    <location>
        <position position="503"/>
    </location>
</feature>
<evidence type="ECO:0000256" key="2">
    <source>
        <dbReference type="PIRSR" id="PIRSR000137-1"/>
    </source>
</evidence>
<dbReference type="Proteomes" id="UP000078541">
    <property type="component" value="Unassembled WGS sequence"/>
</dbReference>
<evidence type="ECO:0000256" key="3">
    <source>
        <dbReference type="PIRSR" id="PIRSR000137-2"/>
    </source>
</evidence>
<evidence type="ECO:0000256" key="1">
    <source>
        <dbReference type="ARBA" id="ARBA00010790"/>
    </source>
</evidence>
<dbReference type="AlphaFoldDB" id="A0A151K0F3"/>
<dbReference type="Pfam" id="PF00732">
    <property type="entry name" value="GMC_oxred_N"/>
    <property type="match status" value="1"/>
</dbReference>
<dbReference type="Gene3D" id="3.50.50.60">
    <property type="entry name" value="FAD/NAD(P)-binding domain"/>
    <property type="match status" value="1"/>
</dbReference>
<dbReference type="Gene3D" id="3.30.560.10">
    <property type="entry name" value="Glucose Oxidase, domain 3"/>
    <property type="match status" value="1"/>
</dbReference>
<dbReference type="InterPro" id="IPR012132">
    <property type="entry name" value="GMC_OxRdtase"/>
</dbReference>
<dbReference type="PROSITE" id="PS00624">
    <property type="entry name" value="GMC_OXRED_2"/>
    <property type="match status" value="1"/>
</dbReference>
<feature type="binding site" evidence="3">
    <location>
        <position position="44"/>
    </location>
    <ligand>
        <name>FAD</name>
        <dbReference type="ChEBI" id="CHEBI:57692"/>
    </ligand>
</feature>
<proteinExistence type="inferred from homology"/>
<dbReference type="InterPro" id="IPR000172">
    <property type="entry name" value="GMC_OxRdtase_N"/>
</dbReference>